<accession>A0A8J2NSW5</accession>
<protein>
    <submittedName>
        <fullName evidence="1">Uncharacterized protein</fullName>
    </submittedName>
</protein>
<organism evidence="1 2">
    <name type="scientific">Allacma fusca</name>
    <dbReference type="NCBI Taxonomy" id="39272"/>
    <lineage>
        <taxon>Eukaryota</taxon>
        <taxon>Metazoa</taxon>
        <taxon>Ecdysozoa</taxon>
        <taxon>Arthropoda</taxon>
        <taxon>Hexapoda</taxon>
        <taxon>Collembola</taxon>
        <taxon>Symphypleona</taxon>
        <taxon>Sminthuridae</taxon>
        <taxon>Allacma</taxon>
    </lineage>
</organism>
<comment type="caution">
    <text evidence="1">The sequence shown here is derived from an EMBL/GenBank/DDBJ whole genome shotgun (WGS) entry which is preliminary data.</text>
</comment>
<sequence>MPKILKLEAVCKLATQIHLTEPIVPISTFYKLGESANNFCNARHAKGVSKLRSTYGIKSNPPNRKNCLQKSFMNQLNGLYLNWFNYEAEVSAIFHVVSRIRTTEAFLSARKKQRTYET</sequence>
<reference evidence="1" key="1">
    <citation type="submission" date="2021-06" db="EMBL/GenBank/DDBJ databases">
        <authorList>
            <person name="Hodson N. C."/>
            <person name="Mongue J. A."/>
            <person name="Jaron S. K."/>
        </authorList>
    </citation>
    <scope>NUCLEOTIDE SEQUENCE</scope>
</reference>
<gene>
    <name evidence="1" type="ORF">AFUS01_LOCUS9197</name>
</gene>
<dbReference type="EMBL" id="CAJVCH010065516">
    <property type="protein sequence ID" value="CAG7719898.1"/>
    <property type="molecule type" value="Genomic_DNA"/>
</dbReference>
<name>A0A8J2NSW5_9HEXA</name>
<evidence type="ECO:0000313" key="1">
    <source>
        <dbReference type="EMBL" id="CAG7719898.1"/>
    </source>
</evidence>
<evidence type="ECO:0000313" key="2">
    <source>
        <dbReference type="Proteomes" id="UP000708208"/>
    </source>
</evidence>
<dbReference type="AlphaFoldDB" id="A0A8J2NSW5"/>
<proteinExistence type="predicted"/>
<keyword evidence="2" id="KW-1185">Reference proteome</keyword>
<dbReference type="Proteomes" id="UP000708208">
    <property type="component" value="Unassembled WGS sequence"/>
</dbReference>